<proteinExistence type="predicted"/>
<organism evidence="1 2">
    <name type="scientific">Rosistilla ulvae</name>
    <dbReference type="NCBI Taxonomy" id="1930277"/>
    <lineage>
        <taxon>Bacteria</taxon>
        <taxon>Pseudomonadati</taxon>
        <taxon>Planctomycetota</taxon>
        <taxon>Planctomycetia</taxon>
        <taxon>Pirellulales</taxon>
        <taxon>Pirellulaceae</taxon>
        <taxon>Rosistilla</taxon>
    </lineage>
</organism>
<dbReference type="Proteomes" id="UP000319557">
    <property type="component" value="Chromosome"/>
</dbReference>
<gene>
    <name evidence="1" type="ORF">EC9_18220</name>
</gene>
<dbReference type="KEGG" id="ruv:EC9_18220"/>
<dbReference type="OrthoDB" id="214626at2"/>
<accession>A0A517LYG0</accession>
<protein>
    <submittedName>
        <fullName evidence="1">Uncharacterized protein</fullName>
    </submittedName>
</protein>
<name>A0A517LYG0_9BACT</name>
<keyword evidence="2" id="KW-1185">Reference proteome</keyword>
<dbReference type="EMBL" id="CP036261">
    <property type="protein sequence ID" value="QDS87643.1"/>
    <property type="molecule type" value="Genomic_DNA"/>
</dbReference>
<dbReference type="AlphaFoldDB" id="A0A517LYG0"/>
<dbReference type="RefSeq" id="WP_145344141.1">
    <property type="nucleotide sequence ID" value="NZ_CP036261.1"/>
</dbReference>
<reference evidence="1 2" key="1">
    <citation type="submission" date="2019-02" db="EMBL/GenBank/DDBJ databases">
        <title>Deep-cultivation of Planctomycetes and their phenomic and genomic characterization uncovers novel biology.</title>
        <authorList>
            <person name="Wiegand S."/>
            <person name="Jogler M."/>
            <person name="Boedeker C."/>
            <person name="Pinto D."/>
            <person name="Vollmers J."/>
            <person name="Rivas-Marin E."/>
            <person name="Kohn T."/>
            <person name="Peeters S.H."/>
            <person name="Heuer A."/>
            <person name="Rast P."/>
            <person name="Oberbeckmann S."/>
            <person name="Bunk B."/>
            <person name="Jeske O."/>
            <person name="Meyerdierks A."/>
            <person name="Storesund J.E."/>
            <person name="Kallscheuer N."/>
            <person name="Luecker S."/>
            <person name="Lage O.M."/>
            <person name="Pohl T."/>
            <person name="Merkel B.J."/>
            <person name="Hornburger P."/>
            <person name="Mueller R.-W."/>
            <person name="Bruemmer F."/>
            <person name="Labrenz M."/>
            <person name="Spormann A.M."/>
            <person name="Op den Camp H."/>
            <person name="Overmann J."/>
            <person name="Amann R."/>
            <person name="Jetten M.S.M."/>
            <person name="Mascher T."/>
            <person name="Medema M.H."/>
            <person name="Devos D.P."/>
            <person name="Kaster A.-K."/>
            <person name="Ovreas L."/>
            <person name="Rohde M."/>
            <person name="Galperin M.Y."/>
            <person name="Jogler C."/>
        </authorList>
    </citation>
    <scope>NUCLEOTIDE SEQUENCE [LARGE SCALE GENOMIC DNA]</scope>
    <source>
        <strain evidence="1 2">EC9</strain>
    </source>
</reference>
<sequence>MGRVGSFLLGVAVGAGTLYTAMNYHVVRSDGGTHLVRKTQVGLDGTFADIRQFSITDWRDRPQLTQAMLKAQRSDLMPNSPTQSLQQRVGSLFGGVLGHRQ</sequence>
<evidence type="ECO:0000313" key="2">
    <source>
        <dbReference type="Proteomes" id="UP000319557"/>
    </source>
</evidence>
<evidence type="ECO:0000313" key="1">
    <source>
        <dbReference type="EMBL" id="QDS87643.1"/>
    </source>
</evidence>